<dbReference type="Proteomes" id="UP000659698">
    <property type="component" value="Unassembled WGS sequence"/>
</dbReference>
<evidence type="ECO:0000313" key="1">
    <source>
        <dbReference type="EMBL" id="MBC3541687.1"/>
    </source>
</evidence>
<proteinExistence type="predicted"/>
<organism evidence="1 2">
    <name type="scientific">Rufibacter sediminis</name>
    <dbReference type="NCBI Taxonomy" id="2762756"/>
    <lineage>
        <taxon>Bacteria</taxon>
        <taxon>Pseudomonadati</taxon>
        <taxon>Bacteroidota</taxon>
        <taxon>Cytophagia</taxon>
        <taxon>Cytophagales</taxon>
        <taxon>Hymenobacteraceae</taxon>
        <taxon>Rufibacter</taxon>
    </lineage>
</organism>
<accession>A0ABR6VXP1</accession>
<name>A0ABR6VXP1_9BACT</name>
<dbReference type="EMBL" id="JACOAF010000042">
    <property type="protein sequence ID" value="MBC3541687.1"/>
    <property type="molecule type" value="Genomic_DNA"/>
</dbReference>
<comment type="caution">
    <text evidence="1">The sequence shown here is derived from an EMBL/GenBank/DDBJ whole genome shotgun (WGS) entry which is preliminary data.</text>
</comment>
<keyword evidence="2" id="KW-1185">Reference proteome</keyword>
<gene>
    <name evidence="1" type="ORF">H7U12_18470</name>
</gene>
<sequence>MENLALLTLLFQVLLFLGSFTLVVFGYVYLTSSHGANASRKVFTSQDHLML</sequence>
<protein>
    <submittedName>
        <fullName evidence="1">Uncharacterized protein</fullName>
    </submittedName>
</protein>
<dbReference type="RefSeq" id="WP_186640836.1">
    <property type="nucleotide sequence ID" value="NZ_JACOAF010000042.1"/>
</dbReference>
<evidence type="ECO:0000313" key="2">
    <source>
        <dbReference type="Proteomes" id="UP000659698"/>
    </source>
</evidence>
<reference evidence="1 2" key="1">
    <citation type="journal article" date="2019" name="Int. J. Syst. Evol. Microbiol.">
        <title>Rufibacter sediminis sp. nov., isolated from freshwater lake sediment.</title>
        <authorList>
            <person name="Qu J.H."/>
            <person name="Zhang L.J."/>
            <person name="Fu Y.H."/>
            <person name="Li H.F."/>
        </authorList>
    </citation>
    <scope>NUCLEOTIDE SEQUENCE [LARGE SCALE GENOMIC DNA]</scope>
    <source>
        <strain evidence="1 2">H-1</strain>
    </source>
</reference>